<dbReference type="Proteomes" id="UP000807025">
    <property type="component" value="Unassembled WGS sequence"/>
</dbReference>
<keyword evidence="1" id="KW-0472">Membrane</keyword>
<sequence>MYSLNSYVLRNERRTQHVAIHALIPCPLRSTATPLLVINRHLQPRGAATYSAPNNNAYAVTLSRRYVFPLQSVMGCLSLTFVSTWLWTYITSRFGISAAALEQYTAVALFFRRSGIVFG</sequence>
<organism evidence="2 3">
    <name type="scientific">Pleurotus eryngii</name>
    <name type="common">Boletus of the steppes</name>
    <dbReference type="NCBI Taxonomy" id="5323"/>
    <lineage>
        <taxon>Eukaryota</taxon>
        <taxon>Fungi</taxon>
        <taxon>Dikarya</taxon>
        <taxon>Basidiomycota</taxon>
        <taxon>Agaricomycotina</taxon>
        <taxon>Agaricomycetes</taxon>
        <taxon>Agaricomycetidae</taxon>
        <taxon>Agaricales</taxon>
        <taxon>Pleurotineae</taxon>
        <taxon>Pleurotaceae</taxon>
        <taxon>Pleurotus</taxon>
    </lineage>
</organism>
<reference evidence="2" key="1">
    <citation type="submission" date="2020-11" db="EMBL/GenBank/DDBJ databases">
        <authorList>
            <consortium name="DOE Joint Genome Institute"/>
            <person name="Ahrendt S."/>
            <person name="Riley R."/>
            <person name="Andreopoulos W."/>
            <person name="Labutti K."/>
            <person name="Pangilinan J."/>
            <person name="Ruiz-Duenas F.J."/>
            <person name="Barrasa J.M."/>
            <person name="Sanchez-Garcia M."/>
            <person name="Camarero S."/>
            <person name="Miyauchi S."/>
            <person name="Serrano A."/>
            <person name="Linde D."/>
            <person name="Babiker R."/>
            <person name="Drula E."/>
            <person name="Ayuso-Fernandez I."/>
            <person name="Pacheco R."/>
            <person name="Padilla G."/>
            <person name="Ferreira P."/>
            <person name="Barriuso J."/>
            <person name="Kellner H."/>
            <person name="Castanera R."/>
            <person name="Alfaro M."/>
            <person name="Ramirez L."/>
            <person name="Pisabarro A.G."/>
            <person name="Kuo A."/>
            <person name="Tritt A."/>
            <person name="Lipzen A."/>
            <person name="He G."/>
            <person name="Yan M."/>
            <person name="Ng V."/>
            <person name="Cullen D."/>
            <person name="Martin F."/>
            <person name="Rosso M.-N."/>
            <person name="Henrissat B."/>
            <person name="Hibbett D."/>
            <person name="Martinez A.T."/>
            <person name="Grigoriev I.V."/>
        </authorList>
    </citation>
    <scope>NUCLEOTIDE SEQUENCE</scope>
    <source>
        <strain evidence="2">ATCC 90797</strain>
    </source>
</reference>
<gene>
    <name evidence="2" type="ORF">BDN71DRAFT_1227428</name>
</gene>
<name>A0A9P6DDP2_PLEER</name>
<keyword evidence="1" id="KW-0812">Transmembrane</keyword>
<feature type="transmembrane region" description="Helical" evidence="1">
    <location>
        <begin position="66"/>
        <end position="88"/>
    </location>
</feature>
<comment type="caution">
    <text evidence="2">The sequence shown here is derived from an EMBL/GenBank/DDBJ whole genome shotgun (WGS) entry which is preliminary data.</text>
</comment>
<accession>A0A9P6DDP2</accession>
<keyword evidence="1" id="KW-1133">Transmembrane helix</keyword>
<dbReference type="AlphaFoldDB" id="A0A9P6DDP2"/>
<dbReference type="EMBL" id="MU154605">
    <property type="protein sequence ID" value="KAF9492218.1"/>
    <property type="molecule type" value="Genomic_DNA"/>
</dbReference>
<proteinExistence type="predicted"/>
<protein>
    <submittedName>
        <fullName evidence="2">Uncharacterized protein</fullName>
    </submittedName>
</protein>
<evidence type="ECO:0000313" key="3">
    <source>
        <dbReference type="Proteomes" id="UP000807025"/>
    </source>
</evidence>
<keyword evidence="3" id="KW-1185">Reference proteome</keyword>
<evidence type="ECO:0000256" key="1">
    <source>
        <dbReference type="SAM" id="Phobius"/>
    </source>
</evidence>
<evidence type="ECO:0000313" key="2">
    <source>
        <dbReference type="EMBL" id="KAF9492218.1"/>
    </source>
</evidence>